<evidence type="ECO:0000256" key="1">
    <source>
        <dbReference type="ARBA" id="ARBA00004429"/>
    </source>
</evidence>
<evidence type="ECO:0000313" key="15">
    <source>
        <dbReference type="Proteomes" id="UP000316030"/>
    </source>
</evidence>
<evidence type="ECO:0000256" key="12">
    <source>
        <dbReference type="SAM" id="Phobius"/>
    </source>
</evidence>
<evidence type="ECO:0000256" key="3">
    <source>
        <dbReference type="ARBA" id="ARBA00022475"/>
    </source>
</evidence>
<dbReference type="AlphaFoldDB" id="A0A521BG32"/>
<keyword evidence="6" id="KW-0479">Metal-binding</keyword>
<accession>A0A521BG32</accession>
<evidence type="ECO:0000256" key="10">
    <source>
        <dbReference type="ARBA" id="ARBA00023033"/>
    </source>
</evidence>
<evidence type="ECO:0000256" key="2">
    <source>
        <dbReference type="ARBA" id="ARBA00010823"/>
    </source>
</evidence>
<comment type="similarity">
    <text evidence="2">Belongs to the fatty acid desaturase type 1 family. AlkB subfamily.</text>
</comment>
<feature type="domain" description="Fatty acid desaturase" evidence="13">
    <location>
        <begin position="99"/>
        <end position="305"/>
    </location>
</feature>
<dbReference type="GO" id="GO:0006629">
    <property type="term" value="P:lipid metabolic process"/>
    <property type="evidence" value="ECO:0007669"/>
    <property type="project" value="InterPro"/>
</dbReference>
<dbReference type="PANTHER" id="PTHR38674:SF1">
    <property type="entry name" value="ALKANE 1-MONOOXYGENASE 1"/>
    <property type="match status" value="1"/>
</dbReference>
<name>A0A521BG32_9RHOB</name>
<dbReference type="EMBL" id="FXTO01000003">
    <property type="protein sequence ID" value="SMO46032.1"/>
    <property type="molecule type" value="Genomic_DNA"/>
</dbReference>
<keyword evidence="3" id="KW-1003">Cell membrane</keyword>
<dbReference type="Proteomes" id="UP000316030">
    <property type="component" value="Unassembled WGS sequence"/>
</dbReference>
<keyword evidence="15" id="KW-1185">Reference proteome</keyword>
<dbReference type="GO" id="GO:0004497">
    <property type="term" value="F:monooxygenase activity"/>
    <property type="evidence" value="ECO:0007669"/>
    <property type="project" value="UniProtKB-KW"/>
</dbReference>
<evidence type="ECO:0000313" key="14">
    <source>
        <dbReference type="EMBL" id="SMO46032.1"/>
    </source>
</evidence>
<dbReference type="GO" id="GO:0005886">
    <property type="term" value="C:plasma membrane"/>
    <property type="evidence" value="ECO:0007669"/>
    <property type="project" value="UniProtKB-SubCell"/>
</dbReference>
<feature type="transmembrane region" description="Helical" evidence="12">
    <location>
        <begin position="65"/>
        <end position="85"/>
    </location>
</feature>
<feature type="transmembrane region" description="Helical" evidence="12">
    <location>
        <begin position="205"/>
        <end position="238"/>
    </location>
</feature>
<sequence>MILFALATLLPAVLLCLGAIWGGVWIWAGVSAITVLCFTIDRLIAGEAARRNADTEFPAGDVLSVTLALLHLPMLLLAVTAIGAGNAVLPLTPWDRIGVLIGFGLFFGQIGHPNAHELIHRSGRVLRDLGVMIYATLLMGHHASAHRLVHHVHVATGADPNSAPKGLGFWRFAPRAWLGSFRAGLRAETALRSRSSRMGHPIHPYFIYTGWSLIIISSSTALAGWAGLLACLGLAGYAQVQILLADYVQHYGLRRSLRDNGKPEPVNAAHSWNSPHLFSSAMMLNAPRHSDHHIHPSRPYPALRLTPDMPRLPHSLPVMAVIALIPPLWRRVMDHRLNALSPTNVTPAAPASD</sequence>
<keyword evidence="11 12" id="KW-0472">Membrane</keyword>
<dbReference type="PANTHER" id="PTHR38674">
    <property type="entry name" value="ALKANE 1-MONOOXYGENASE 1"/>
    <property type="match status" value="1"/>
</dbReference>
<evidence type="ECO:0000256" key="7">
    <source>
        <dbReference type="ARBA" id="ARBA00022989"/>
    </source>
</evidence>
<comment type="subcellular location">
    <subcellularLocation>
        <location evidence="1">Cell inner membrane</location>
        <topology evidence="1">Multi-pass membrane protein</topology>
    </subcellularLocation>
</comment>
<protein>
    <submittedName>
        <fullName evidence="14">Alkane 1-monooxygenase</fullName>
    </submittedName>
</protein>
<keyword evidence="7 12" id="KW-1133">Transmembrane helix</keyword>
<reference evidence="14 15" key="1">
    <citation type="submission" date="2017-05" db="EMBL/GenBank/DDBJ databases">
        <authorList>
            <person name="Varghese N."/>
            <person name="Submissions S."/>
        </authorList>
    </citation>
    <scope>NUCLEOTIDE SEQUENCE [LARGE SCALE GENOMIC DNA]</scope>
    <source>
        <strain evidence="14 15">DSM 29506</strain>
    </source>
</reference>
<dbReference type="OrthoDB" id="4759734at2"/>
<dbReference type="InterPro" id="IPR033885">
    <property type="entry name" value="AlkB/XylM"/>
</dbReference>
<evidence type="ECO:0000259" key="13">
    <source>
        <dbReference type="Pfam" id="PF00487"/>
    </source>
</evidence>
<keyword evidence="9" id="KW-0408">Iron</keyword>
<gene>
    <name evidence="14" type="ORF">SAMN06265173_10343</name>
</gene>
<evidence type="ECO:0000256" key="11">
    <source>
        <dbReference type="ARBA" id="ARBA00023136"/>
    </source>
</evidence>
<dbReference type="InterPro" id="IPR005804">
    <property type="entry name" value="FA_desaturase_dom"/>
</dbReference>
<evidence type="ECO:0000256" key="5">
    <source>
        <dbReference type="ARBA" id="ARBA00022692"/>
    </source>
</evidence>
<dbReference type="Pfam" id="PF00487">
    <property type="entry name" value="FA_desaturase"/>
    <property type="match status" value="1"/>
</dbReference>
<proteinExistence type="inferred from homology"/>
<keyword evidence="10 14" id="KW-0503">Monooxygenase</keyword>
<organism evidence="14 15">
    <name type="scientific">Thalassovita litoralis</name>
    <dbReference type="NCBI Taxonomy" id="1010611"/>
    <lineage>
        <taxon>Bacteria</taxon>
        <taxon>Pseudomonadati</taxon>
        <taxon>Pseudomonadota</taxon>
        <taxon>Alphaproteobacteria</taxon>
        <taxon>Rhodobacterales</taxon>
        <taxon>Roseobacteraceae</taxon>
        <taxon>Thalassovita</taxon>
    </lineage>
</organism>
<evidence type="ECO:0000256" key="4">
    <source>
        <dbReference type="ARBA" id="ARBA00022519"/>
    </source>
</evidence>
<dbReference type="GO" id="GO:0046872">
    <property type="term" value="F:metal ion binding"/>
    <property type="evidence" value="ECO:0007669"/>
    <property type="project" value="UniProtKB-KW"/>
</dbReference>
<keyword evidence="5 12" id="KW-0812">Transmembrane</keyword>
<keyword evidence="8" id="KW-0560">Oxidoreductase</keyword>
<keyword evidence="4" id="KW-0997">Cell inner membrane</keyword>
<dbReference type="CDD" id="cd03512">
    <property type="entry name" value="Alkane-hydroxylase"/>
    <property type="match status" value="1"/>
</dbReference>
<evidence type="ECO:0000256" key="8">
    <source>
        <dbReference type="ARBA" id="ARBA00023002"/>
    </source>
</evidence>
<dbReference type="RefSeq" id="WP_142492091.1">
    <property type="nucleotide sequence ID" value="NZ_FXTO01000003.1"/>
</dbReference>
<evidence type="ECO:0000256" key="9">
    <source>
        <dbReference type="ARBA" id="ARBA00023004"/>
    </source>
</evidence>
<evidence type="ECO:0000256" key="6">
    <source>
        <dbReference type="ARBA" id="ARBA00022723"/>
    </source>
</evidence>